<geneLocation type="plasmid" evidence="1 2">
    <name>p-SCP4</name>
</geneLocation>
<dbReference type="InterPro" id="IPR040442">
    <property type="entry name" value="Pyrv_kinase-like_dom_sf"/>
</dbReference>
<protein>
    <recommendedName>
        <fullName evidence="3">HpcH/HpaI aldolase/citrate lyase domain-containing protein</fullName>
    </recommendedName>
</protein>
<evidence type="ECO:0008006" key="3">
    <source>
        <dbReference type="Google" id="ProtNLM"/>
    </source>
</evidence>
<evidence type="ECO:0000313" key="2">
    <source>
        <dbReference type="Proteomes" id="UP000596387"/>
    </source>
</evidence>
<sequence>MKAGEVQIGLWSSLADPNVAELLAGCGYNWMMLDLERSTASPADLAASFGHPGEPSHPEVTAAILGGMARLREFGGASGILSLDQAVLRAARGFIAVDVDAGLLRHAAIAQREEWR</sequence>
<keyword evidence="1" id="KW-0614">Plasmid</keyword>
<proteinExistence type="predicted"/>
<accession>A0ABX7FG02</accession>
<dbReference type="EMBL" id="CP047170">
    <property type="protein sequence ID" value="QRF69394.1"/>
    <property type="molecule type" value="Genomic_DNA"/>
</dbReference>
<dbReference type="SUPFAM" id="SSF51621">
    <property type="entry name" value="Phosphoenolpyruvate/pyruvate domain"/>
    <property type="match status" value="2"/>
</dbReference>
<gene>
    <name evidence="1" type="ORF">GQA70_22800</name>
</gene>
<name>A0ABX7FG02_9RHOB</name>
<evidence type="ECO:0000313" key="1">
    <source>
        <dbReference type="EMBL" id="QRF69394.1"/>
    </source>
</evidence>
<dbReference type="PANTHER" id="PTHR30502:SF0">
    <property type="entry name" value="PHOSPHOENOLPYRUVATE CARBOXYLASE FAMILY PROTEIN"/>
    <property type="match status" value="1"/>
</dbReference>
<reference evidence="1 2" key="1">
    <citation type="submission" date="2019-12" db="EMBL/GenBank/DDBJ databases">
        <title>Complete Genome Sequence of a Quorum-Sensing Bacterium,Rhodobacteraceae bacterium C31, Isolated from a marine microalgae symbiotic bacteria.</title>
        <authorList>
            <person name="Zhang Y."/>
        </authorList>
    </citation>
    <scope>NUCLEOTIDE SEQUENCE [LARGE SCALE GENOMIC DNA]</scope>
    <source>
        <strain evidence="1 2">C31</strain>
        <plasmid evidence="1 2">p-SCP4</plasmid>
    </source>
</reference>
<dbReference type="Proteomes" id="UP000596387">
    <property type="component" value="Plasmid p-SCP4"/>
</dbReference>
<keyword evidence="2" id="KW-1185">Reference proteome</keyword>
<organism evidence="1 2">
    <name type="scientific">Ponticoccus alexandrii</name>
    <dbReference type="NCBI Taxonomy" id="1943633"/>
    <lineage>
        <taxon>Bacteria</taxon>
        <taxon>Pseudomonadati</taxon>
        <taxon>Pseudomonadota</taxon>
        <taxon>Alphaproteobacteria</taxon>
        <taxon>Rhodobacterales</taxon>
        <taxon>Roseobacteraceae</taxon>
        <taxon>Ponticoccus</taxon>
    </lineage>
</organism>
<dbReference type="PANTHER" id="PTHR30502">
    <property type="entry name" value="2-KETO-3-DEOXY-L-RHAMNONATE ALDOLASE"/>
    <property type="match status" value="1"/>
</dbReference>
<dbReference type="Gene3D" id="3.20.20.60">
    <property type="entry name" value="Phosphoenolpyruvate-binding domains"/>
    <property type="match status" value="2"/>
</dbReference>
<dbReference type="InterPro" id="IPR015813">
    <property type="entry name" value="Pyrv/PenolPyrv_kinase-like_dom"/>
</dbReference>
<dbReference type="InterPro" id="IPR050251">
    <property type="entry name" value="HpcH-HpaI_aldolase"/>
</dbReference>